<evidence type="ECO:0000256" key="4">
    <source>
        <dbReference type="ARBA" id="ARBA00022544"/>
    </source>
</evidence>
<comment type="subcellular location">
    <subcellularLocation>
        <location evidence="1">Membrane</location>
        <topology evidence="1">Multi-pass membrane protein</topology>
    </subcellularLocation>
</comment>
<evidence type="ECO:0000256" key="1">
    <source>
        <dbReference type="ARBA" id="ARBA00004141"/>
    </source>
</evidence>
<feature type="transmembrane region" description="Helical" evidence="9">
    <location>
        <begin position="168"/>
        <end position="186"/>
    </location>
</feature>
<keyword evidence="3" id="KW-0813">Transport</keyword>
<evidence type="ECO:0000256" key="7">
    <source>
        <dbReference type="ARBA" id="ARBA00023136"/>
    </source>
</evidence>
<dbReference type="PANTHER" id="PTHR34975">
    <property type="entry name" value="SPORE GERMINATION PROTEIN A2"/>
    <property type="match status" value="1"/>
</dbReference>
<protein>
    <submittedName>
        <fullName evidence="10">Uncharacterized protein</fullName>
    </submittedName>
</protein>
<keyword evidence="4" id="KW-0309">Germination</keyword>
<dbReference type="NCBIfam" id="TIGR00912">
    <property type="entry name" value="2A0309"/>
    <property type="match status" value="1"/>
</dbReference>
<evidence type="ECO:0000256" key="5">
    <source>
        <dbReference type="ARBA" id="ARBA00022692"/>
    </source>
</evidence>
<evidence type="ECO:0000256" key="8">
    <source>
        <dbReference type="SAM" id="MobiDB-lite"/>
    </source>
</evidence>
<keyword evidence="6 9" id="KW-1133">Transmembrane helix</keyword>
<dbReference type="STRING" id="402384.HM131_17585"/>
<feature type="transmembrane region" description="Helical" evidence="9">
    <location>
        <begin position="89"/>
        <end position="109"/>
    </location>
</feature>
<keyword evidence="7 9" id="KW-0472">Membrane</keyword>
<feature type="transmembrane region" description="Helical" evidence="9">
    <location>
        <begin position="387"/>
        <end position="405"/>
    </location>
</feature>
<evidence type="ECO:0000256" key="6">
    <source>
        <dbReference type="ARBA" id="ARBA00022989"/>
    </source>
</evidence>
<comment type="similarity">
    <text evidence="2">Belongs to the amino acid-polyamine-organocation (APC) superfamily. Spore germination protein (SGP) (TC 2.A.3.9) family.</text>
</comment>
<feature type="region of interest" description="Disordered" evidence="8">
    <location>
        <begin position="410"/>
        <end position="429"/>
    </location>
</feature>
<evidence type="ECO:0000313" key="10">
    <source>
        <dbReference type="EMBL" id="ARI78536.1"/>
    </source>
</evidence>
<feature type="transmembrane region" description="Helical" evidence="9">
    <location>
        <begin position="129"/>
        <end position="148"/>
    </location>
</feature>
<evidence type="ECO:0000256" key="9">
    <source>
        <dbReference type="SAM" id="Phobius"/>
    </source>
</evidence>
<dbReference type="OrthoDB" id="2078716at2"/>
<evidence type="ECO:0000313" key="11">
    <source>
        <dbReference type="Proteomes" id="UP000192527"/>
    </source>
</evidence>
<evidence type="ECO:0000256" key="2">
    <source>
        <dbReference type="ARBA" id="ARBA00007998"/>
    </source>
</evidence>
<feature type="transmembrane region" description="Helical" evidence="9">
    <location>
        <begin position="264"/>
        <end position="285"/>
    </location>
</feature>
<accession>A0A1W5ZYV2</accession>
<proteinExistence type="inferred from homology"/>
<name>A0A1W5ZYV2_9BACI</name>
<gene>
    <name evidence="10" type="ORF">HM131_17585</name>
</gene>
<feature type="transmembrane region" description="Helical" evidence="9">
    <location>
        <begin position="60"/>
        <end position="83"/>
    </location>
</feature>
<dbReference type="Pfam" id="PF03845">
    <property type="entry name" value="Spore_permease"/>
    <property type="match status" value="1"/>
</dbReference>
<dbReference type="PANTHER" id="PTHR34975:SF2">
    <property type="entry name" value="SPORE GERMINATION PROTEIN A2"/>
    <property type="match status" value="1"/>
</dbReference>
<reference evidence="10 11" key="1">
    <citation type="submission" date="2017-04" db="EMBL/GenBank/DDBJ databases">
        <title>The whole genome sequencing and assembly of Halobacillus mangrovi strain.</title>
        <authorList>
            <person name="Lee S.-J."/>
            <person name="Park M.-K."/>
            <person name="Kim J.-Y."/>
            <person name="Lee Y.-J."/>
            <person name="Yi H."/>
            <person name="Bahn Y.-S."/>
            <person name="Kim J.F."/>
            <person name="Lee D.-W."/>
        </authorList>
    </citation>
    <scope>NUCLEOTIDE SEQUENCE [LARGE SCALE GENOMIC DNA]</scope>
    <source>
        <strain evidence="10 11">KTB 131</strain>
    </source>
</reference>
<keyword evidence="5 9" id="KW-0812">Transmembrane</keyword>
<dbReference type="EMBL" id="CP020772">
    <property type="protein sequence ID" value="ARI78536.1"/>
    <property type="molecule type" value="Genomic_DNA"/>
</dbReference>
<dbReference type="GO" id="GO:0009847">
    <property type="term" value="P:spore germination"/>
    <property type="evidence" value="ECO:0007669"/>
    <property type="project" value="InterPro"/>
</dbReference>
<feature type="transmembrane region" description="Helical" evidence="9">
    <location>
        <begin position="198"/>
        <end position="218"/>
    </location>
</feature>
<dbReference type="GO" id="GO:0016020">
    <property type="term" value="C:membrane"/>
    <property type="evidence" value="ECO:0007669"/>
    <property type="project" value="UniProtKB-SubCell"/>
</dbReference>
<feature type="transmembrane region" description="Helical" evidence="9">
    <location>
        <begin position="351"/>
        <end position="367"/>
    </location>
</feature>
<dbReference type="AlphaFoldDB" id="A0A1W5ZYV2"/>
<dbReference type="KEGG" id="hmn:HM131_17585"/>
<evidence type="ECO:0000256" key="3">
    <source>
        <dbReference type="ARBA" id="ARBA00022448"/>
    </source>
</evidence>
<feature type="transmembrane region" description="Helical" evidence="9">
    <location>
        <begin position="318"/>
        <end position="339"/>
    </location>
</feature>
<dbReference type="InterPro" id="IPR004761">
    <property type="entry name" value="Spore_GerAB"/>
</dbReference>
<organism evidence="10 11">
    <name type="scientific">Halobacillus mangrovi</name>
    <dbReference type="NCBI Taxonomy" id="402384"/>
    <lineage>
        <taxon>Bacteria</taxon>
        <taxon>Bacillati</taxon>
        <taxon>Bacillota</taxon>
        <taxon>Bacilli</taxon>
        <taxon>Bacillales</taxon>
        <taxon>Bacillaceae</taxon>
        <taxon>Halobacillus</taxon>
    </lineage>
</organism>
<feature type="compositionally biased region" description="Polar residues" evidence="8">
    <location>
        <begin position="419"/>
        <end position="429"/>
    </location>
</feature>
<keyword evidence="11" id="KW-1185">Reference proteome</keyword>
<dbReference type="Proteomes" id="UP000192527">
    <property type="component" value="Chromosome"/>
</dbReference>
<sequence>MERKRVHYRCLAVFDVLHDRLFVRPPLFSYHPVAESHLQTHLYRTVWRVIMNIQLTKYQLFTVTTNFVIFSSILMAPALTVVAAKQDGWLSMLLALIIGLLLNFVYVLLLRKHQYPSLFSLIDRAAGKWMGTLLNIVLMFYALHLAAMVVRNLSNFIVSSVFPNAHPWTYQVLLIGLVAFTALHGVRNLFLLNELLSPLLFFIVGGSLLLIIKDFSFIELKPIFYTPFPSFFKGAYATLGFPFIEALLLGNFFHYVQRKKQLSVVYLSGLLFGGLTLVIAVLLIIGNDGAYIVARETYPTYSVLRDIEFTTIFERIEILIALAWITGLFFKTTVCFLVVMMGFKHLSNSKSYRPFIVPIAILIWAMSNHLHKTVMDFSNFVTSSWTLYWITLYCVLIIVFLIGFLRKKKQSGQGQQPGNDHSSMQKARP</sequence>
<feature type="transmembrane region" description="Helical" evidence="9">
    <location>
        <begin position="230"/>
        <end position="252"/>
    </location>
</feature>